<dbReference type="AlphaFoldDB" id="L1QK18"/>
<reference evidence="2 3" key="1">
    <citation type="submission" date="2012-05" db="EMBL/GenBank/DDBJ databases">
        <authorList>
            <person name="Weinstock G."/>
            <person name="Sodergren E."/>
            <person name="Lobos E.A."/>
            <person name="Fulton L."/>
            <person name="Fulton R."/>
            <person name="Courtney L."/>
            <person name="Fronick C."/>
            <person name="O'Laughlin M."/>
            <person name="Godfrey J."/>
            <person name="Wilson R.M."/>
            <person name="Miner T."/>
            <person name="Farmer C."/>
            <person name="Delehaunty K."/>
            <person name="Cordes M."/>
            <person name="Minx P."/>
            <person name="Tomlinson C."/>
            <person name="Chen J."/>
            <person name="Wollam A."/>
            <person name="Pepin K.H."/>
            <person name="Bhonagiri V."/>
            <person name="Zhang X."/>
            <person name="Suruliraj S."/>
            <person name="Warren W."/>
            <person name="Mitreva M."/>
            <person name="Mardis E.R."/>
            <person name="Wilson R.K."/>
        </authorList>
    </citation>
    <scope>NUCLEOTIDE SEQUENCE [LARGE SCALE GENOMIC DNA]</scope>
    <source>
        <strain evidence="2 3">DSM 1785</strain>
    </source>
</reference>
<organism evidence="2 3">
    <name type="scientific">Clostridium celatum DSM 1785</name>
    <dbReference type="NCBI Taxonomy" id="545697"/>
    <lineage>
        <taxon>Bacteria</taxon>
        <taxon>Bacillati</taxon>
        <taxon>Bacillota</taxon>
        <taxon>Clostridia</taxon>
        <taxon>Eubacteriales</taxon>
        <taxon>Clostridiaceae</taxon>
        <taxon>Clostridium</taxon>
    </lineage>
</organism>
<dbReference type="Proteomes" id="UP000010420">
    <property type="component" value="Unassembled WGS sequence"/>
</dbReference>
<feature type="transmembrane region" description="Helical" evidence="1">
    <location>
        <begin position="106"/>
        <end position="126"/>
    </location>
</feature>
<dbReference type="PATRIC" id="fig|545697.3.peg.812"/>
<dbReference type="EMBL" id="AMEZ01000025">
    <property type="protein sequence ID" value="EKY28303.1"/>
    <property type="molecule type" value="Genomic_DNA"/>
</dbReference>
<dbReference type="Pfam" id="PF11070">
    <property type="entry name" value="DUF2871"/>
    <property type="match status" value="1"/>
</dbReference>
<dbReference type="InterPro" id="IPR021299">
    <property type="entry name" value="DUF2871"/>
</dbReference>
<evidence type="ECO:0008006" key="4">
    <source>
        <dbReference type="Google" id="ProtNLM"/>
    </source>
</evidence>
<gene>
    <name evidence="2" type="ORF">HMPREF0216_00825</name>
</gene>
<evidence type="ECO:0000313" key="2">
    <source>
        <dbReference type="EMBL" id="EKY28303.1"/>
    </source>
</evidence>
<sequence length="135" mass="15329">MKKLFNISLFYLILGLALGVFFREFSKFNSFDGVTTLSAAHTHTLVLGFIFFLLIMLIEKIFTISNNKFFNTWIIIYNIGLISLISTLVARGILEILSKDFVGLPHIAGTAHTILAIALIWFMLILKKEVFKNNL</sequence>
<keyword evidence="3" id="KW-1185">Reference proteome</keyword>
<feature type="transmembrane region" description="Helical" evidence="1">
    <location>
        <begin position="70"/>
        <end position="94"/>
    </location>
</feature>
<dbReference type="STRING" id="545697.HMPREF0216_00825"/>
<keyword evidence="1" id="KW-0812">Transmembrane</keyword>
<dbReference type="OrthoDB" id="1644899at2"/>
<feature type="transmembrane region" description="Helical" evidence="1">
    <location>
        <begin position="38"/>
        <end position="58"/>
    </location>
</feature>
<keyword evidence="1" id="KW-0472">Membrane</keyword>
<protein>
    <recommendedName>
        <fullName evidence="4">DUF2871 domain-containing protein</fullName>
    </recommendedName>
</protein>
<dbReference type="eggNOG" id="ENOG5032RUD">
    <property type="taxonomic scope" value="Bacteria"/>
</dbReference>
<accession>L1QK18</accession>
<proteinExistence type="predicted"/>
<evidence type="ECO:0000256" key="1">
    <source>
        <dbReference type="SAM" id="Phobius"/>
    </source>
</evidence>
<dbReference type="HOGENOM" id="CLU_124870_0_0_9"/>
<name>L1QK18_9CLOT</name>
<dbReference type="RefSeq" id="WP_005211323.1">
    <property type="nucleotide sequence ID" value="NZ_KB291617.1"/>
</dbReference>
<keyword evidence="1" id="KW-1133">Transmembrane helix</keyword>
<comment type="caution">
    <text evidence="2">The sequence shown here is derived from an EMBL/GenBank/DDBJ whole genome shotgun (WGS) entry which is preliminary data.</text>
</comment>
<evidence type="ECO:0000313" key="3">
    <source>
        <dbReference type="Proteomes" id="UP000010420"/>
    </source>
</evidence>